<dbReference type="AlphaFoldDB" id="A0A2H3JNW4"/>
<proteinExistence type="predicted"/>
<keyword evidence="3" id="KW-1185">Reference proteome</keyword>
<organism evidence="2 3">
    <name type="scientific">Wolfiporia cocos (strain MD-104)</name>
    <name type="common">Brown rot fungus</name>
    <dbReference type="NCBI Taxonomy" id="742152"/>
    <lineage>
        <taxon>Eukaryota</taxon>
        <taxon>Fungi</taxon>
        <taxon>Dikarya</taxon>
        <taxon>Basidiomycota</taxon>
        <taxon>Agaricomycotina</taxon>
        <taxon>Agaricomycetes</taxon>
        <taxon>Polyporales</taxon>
        <taxon>Phaeolaceae</taxon>
        <taxon>Wolfiporia</taxon>
    </lineage>
</organism>
<sequence>MATFRASGGDAVVGKGNKKKKGTKQPYINDPPPSVAVSKRSPAGWFKLQAVRAWTCGLDDDTDDSHLLEAKIPSQHVWVERSQYGLVASAEDGLMIKRGWGPACMHHFFHTQLPLLFEFLARDHPWIMTIDANDDVGISKLQLLYVALARVYKRFEILKVSHPRANDYHSIMARPTASWTESYIYIATRATIEPETYLKPTPVGSTAAGSGKGKQVGHSSIDLKRPLEQISFVSEDDEIDKFIENGLCSRSPSPTRRSKKFRKVIADEGKPPQDCGGSTSVAVPPCALPTSALPDLAGGLLNPVPAMADTLFIW</sequence>
<dbReference type="EMBL" id="KB468146">
    <property type="protein sequence ID" value="PCH43882.1"/>
    <property type="molecule type" value="Genomic_DNA"/>
</dbReference>
<evidence type="ECO:0000313" key="3">
    <source>
        <dbReference type="Proteomes" id="UP000218811"/>
    </source>
</evidence>
<dbReference type="Proteomes" id="UP000218811">
    <property type="component" value="Unassembled WGS sequence"/>
</dbReference>
<evidence type="ECO:0000256" key="1">
    <source>
        <dbReference type="SAM" id="MobiDB-lite"/>
    </source>
</evidence>
<evidence type="ECO:0000313" key="2">
    <source>
        <dbReference type="EMBL" id="PCH43882.1"/>
    </source>
</evidence>
<protein>
    <submittedName>
        <fullName evidence="2">Uncharacterized protein</fullName>
    </submittedName>
</protein>
<dbReference type="OrthoDB" id="10683165at2759"/>
<feature type="region of interest" description="Disordered" evidence="1">
    <location>
        <begin position="1"/>
        <end position="35"/>
    </location>
</feature>
<name>A0A2H3JNW4_WOLCO</name>
<gene>
    <name evidence="2" type="ORF">WOLCODRAFT_153933</name>
</gene>
<accession>A0A2H3JNW4</accession>
<reference evidence="2 3" key="1">
    <citation type="journal article" date="2012" name="Science">
        <title>The Paleozoic origin of enzymatic lignin decomposition reconstructed from 31 fungal genomes.</title>
        <authorList>
            <person name="Floudas D."/>
            <person name="Binder M."/>
            <person name="Riley R."/>
            <person name="Barry K."/>
            <person name="Blanchette R.A."/>
            <person name="Henrissat B."/>
            <person name="Martinez A.T."/>
            <person name="Otillar R."/>
            <person name="Spatafora J.W."/>
            <person name="Yadav J.S."/>
            <person name="Aerts A."/>
            <person name="Benoit I."/>
            <person name="Boyd A."/>
            <person name="Carlson A."/>
            <person name="Copeland A."/>
            <person name="Coutinho P.M."/>
            <person name="de Vries R.P."/>
            <person name="Ferreira P."/>
            <person name="Findley K."/>
            <person name="Foster B."/>
            <person name="Gaskell J."/>
            <person name="Glotzer D."/>
            <person name="Gorecki P."/>
            <person name="Heitman J."/>
            <person name="Hesse C."/>
            <person name="Hori C."/>
            <person name="Igarashi K."/>
            <person name="Jurgens J.A."/>
            <person name="Kallen N."/>
            <person name="Kersten P."/>
            <person name="Kohler A."/>
            <person name="Kuees U."/>
            <person name="Kumar T.K.A."/>
            <person name="Kuo A."/>
            <person name="LaButti K."/>
            <person name="Larrondo L.F."/>
            <person name="Lindquist E."/>
            <person name="Ling A."/>
            <person name="Lombard V."/>
            <person name="Lucas S."/>
            <person name="Lundell T."/>
            <person name="Martin R."/>
            <person name="McLaughlin D.J."/>
            <person name="Morgenstern I."/>
            <person name="Morin E."/>
            <person name="Murat C."/>
            <person name="Nagy L.G."/>
            <person name="Nolan M."/>
            <person name="Ohm R.A."/>
            <person name="Patyshakuliyeva A."/>
            <person name="Rokas A."/>
            <person name="Ruiz-Duenas F.J."/>
            <person name="Sabat G."/>
            <person name="Salamov A."/>
            <person name="Samejima M."/>
            <person name="Schmutz J."/>
            <person name="Slot J.C."/>
            <person name="St John F."/>
            <person name="Stenlid J."/>
            <person name="Sun H."/>
            <person name="Sun S."/>
            <person name="Syed K."/>
            <person name="Tsang A."/>
            <person name="Wiebenga A."/>
            <person name="Young D."/>
            <person name="Pisabarro A."/>
            <person name="Eastwood D.C."/>
            <person name="Martin F."/>
            <person name="Cullen D."/>
            <person name="Grigoriev I.V."/>
            <person name="Hibbett D.S."/>
        </authorList>
    </citation>
    <scope>NUCLEOTIDE SEQUENCE [LARGE SCALE GENOMIC DNA]</scope>
    <source>
        <strain evidence="2 3">MD-104</strain>
    </source>
</reference>